<feature type="domain" description="Solute-binding protein family 5" evidence="5">
    <location>
        <begin position="75"/>
        <end position="414"/>
    </location>
</feature>
<dbReference type="GO" id="GO:1904680">
    <property type="term" value="F:peptide transmembrane transporter activity"/>
    <property type="evidence" value="ECO:0007669"/>
    <property type="project" value="TreeGrafter"/>
</dbReference>
<dbReference type="InterPro" id="IPR000914">
    <property type="entry name" value="SBP_5_dom"/>
</dbReference>
<dbReference type="InterPro" id="IPR039424">
    <property type="entry name" value="SBP_5"/>
</dbReference>
<reference evidence="6 7" key="1">
    <citation type="submission" date="2020-08" db="EMBL/GenBank/DDBJ databases">
        <title>Genomic Encyclopedia of Type Strains, Phase IV (KMG-IV): sequencing the most valuable type-strain genomes for metagenomic binning, comparative biology and taxonomic classification.</title>
        <authorList>
            <person name="Goeker M."/>
        </authorList>
    </citation>
    <scope>NUCLEOTIDE SEQUENCE [LARGE SCALE GENOMIC DNA]</scope>
    <source>
        <strain evidence="6 7">DSM 101064</strain>
    </source>
</reference>
<dbReference type="PANTHER" id="PTHR30290">
    <property type="entry name" value="PERIPLASMIC BINDING COMPONENT OF ABC TRANSPORTER"/>
    <property type="match status" value="1"/>
</dbReference>
<dbReference type="Gene3D" id="3.40.190.10">
    <property type="entry name" value="Periplasmic binding protein-like II"/>
    <property type="match status" value="1"/>
</dbReference>
<evidence type="ECO:0000313" key="7">
    <source>
        <dbReference type="Proteomes" id="UP000535415"/>
    </source>
</evidence>
<dbReference type="GO" id="GO:0015833">
    <property type="term" value="P:peptide transport"/>
    <property type="evidence" value="ECO:0007669"/>
    <property type="project" value="TreeGrafter"/>
</dbReference>
<comment type="caution">
    <text evidence="6">The sequence shown here is derived from an EMBL/GenBank/DDBJ whole genome shotgun (WGS) entry which is preliminary data.</text>
</comment>
<dbReference type="SUPFAM" id="SSF53850">
    <property type="entry name" value="Periplasmic binding protein-like II"/>
    <property type="match status" value="1"/>
</dbReference>
<evidence type="ECO:0000256" key="2">
    <source>
        <dbReference type="ARBA" id="ARBA00005695"/>
    </source>
</evidence>
<evidence type="ECO:0000256" key="4">
    <source>
        <dbReference type="SAM" id="SignalP"/>
    </source>
</evidence>
<evidence type="ECO:0000256" key="1">
    <source>
        <dbReference type="ARBA" id="ARBA00004418"/>
    </source>
</evidence>
<sequence>MIHGLKGRLLSGAVMFATVGMASTAVAQTPEGKLVIAINQEPQDLGAQGIYKEVNATGLRNVLEGLIAIDPATGEMIPVLATAWERVDGSTLRMTIREGVTFHDGSPLDAAAVATSINWVWSPENAFTIQEYAGPGVITAEAIDAMTIEVTSSEPDPLLEFRMTLGGVSSAVQLAEAPERHFDTPIGTGPYVFDEWQRGQYWSADVNPDWWGLTADDAYGTTTPDFAELQLVFRTENAARVAMVQSGEAQMAMFPSSSECDRAADENAYDCVTGPSTTYLYGRLDHSLHADPILQDPRIREAVFLGLDIKGLVGLIGLASVPQGQLGTKEAIGFNEDLSPYPYDPERAMALLAEAKADGVDISSLNIEIVGRDSTPRISTIVQAMGAMLQGVGIGNEVRVQTPQEFNPRVRIGGYANEPNRQMMQIHVKQNPSGDYGLLLLSNFACPEIDDPTGPARSSVYCDADFDAALEAAMGLYGDERDAAMQALVKAIHDRHLTVPLALLDRGYLVESGIEFTFGTDHRIQAVYINKVD</sequence>
<keyword evidence="7" id="KW-1185">Reference proteome</keyword>
<dbReference type="Pfam" id="PF00496">
    <property type="entry name" value="SBP_bac_5"/>
    <property type="match status" value="1"/>
</dbReference>
<protein>
    <submittedName>
        <fullName evidence="6">Peptide/nickel transport system substrate-binding protein</fullName>
    </submittedName>
</protein>
<name>A0A7W9F168_9RHOB</name>
<gene>
    <name evidence="6" type="ORF">FHS72_003316</name>
</gene>
<dbReference type="GO" id="GO:0030288">
    <property type="term" value="C:outer membrane-bounded periplasmic space"/>
    <property type="evidence" value="ECO:0007669"/>
    <property type="project" value="UniProtKB-ARBA"/>
</dbReference>
<feature type="chain" id="PRO_5030965111" evidence="4">
    <location>
        <begin position="28"/>
        <end position="533"/>
    </location>
</feature>
<dbReference type="Gene3D" id="3.10.105.10">
    <property type="entry name" value="Dipeptide-binding Protein, Domain 3"/>
    <property type="match status" value="1"/>
</dbReference>
<dbReference type="InterPro" id="IPR030678">
    <property type="entry name" value="Peptide/Ni-bd"/>
</dbReference>
<dbReference type="RefSeq" id="WP_183530773.1">
    <property type="nucleotide sequence ID" value="NZ_JACIJM010000012.1"/>
</dbReference>
<dbReference type="Proteomes" id="UP000535415">
    <property type="component" value="Unassembled WGS sequence"/>
</dbReference>
<evidence type="ECO:0000259" key="5">
    <source>
        <dbReference type="Pfam" id="PF00496"/>
    </source>
</evidence>
<dbReference type="PANTHER" id="PTHR30290:SF38">
    <property type="entry name" value="D,D-DIPEPTIDE-BINDING PERIPLASMIC PROTEIN DDPA-RELATED"/>
    <property type="match status" value="1"/>
</dbReference>
<dbReference type="PIRSF" id="PIRSF002741">
    <property type="entry name" value="MppA"/>
    <property type="match status" value="1"/>
</dbReference>
<keyword evidence="3 4" id="KW-0732">Signal</keyword>
<evidence type="ECO:0000313" key="6">
    <source>
        <dbReference type="EMBL" id="MBB5723671.1"/>
    </source>
</evidence>
<accession>A0A7W9F168</accession>
<feature type="signal peptide" evidence="4">
    <location>
        <begin position="1"/>
        <end position="27"/>
    </location>
</feature>
<dbReference type="GO" id="GO:0043190">
    <property type="term" value="C:ATP-binding cassette (ABC) transporter complex"/>
    <property type="evidence" value="ECO:0007669"/>
    <property type="project" value="InterPro"/>
</dbReference>
<comment type="similarity">
    <text evidence="2">Belongs to the bacterial solute-binding protein 5 family.</text>
</comment>
<organism evidence="6 7">
    <name type="scientific">Yoonia ponticola</name>
    <dbReference type="NCBI Taxonomy" id="1524255"/>
    <lineage>
        <taxon>Bacteria</taxon>
        <taxon>Pseudomonadati</taxon>
        <taxon>Pseudomonadota</taxon>
        <taxon>Alphaproteobacteria</taxon>
        <taxon>Rhodobacterales</taxon>
        <taxon>Paracoccaceae</taxon>
        <taxon>Yoonia</taxon>
    </lineage>
</organism>
<dbReference type="AlphaFoldDB" id="A0A7W9F168"/>
<comment type="subcellular location">
    <subcellularLocation>
        <location evidence="1">Periplasm</location>
    </subcellularLocation>
</comment>
<dbReference type="EMBL" id="JACIJM010000012">
    <property type="protein sequence ID" value="MBB5723671.1"/>
    <property type="molecule type" value="Genomic_DNA"/>
</dbReference>
<evidence type="ECO:0000256" key="3">
    <source>
        <dbReference type="ARBA" id="ARBA00022729"/>
    </source>
</evidence>
<proteinExistence type="inferred from homology"/>